<reference evidence="5" key="2">
    <citation type="submission" date="2025-04" db="UniProtKB">
        <authorList>
            <consortium name="RefSeq"/>
        </authorList>
    </citation>
    <scope>IDENTIFICATION</scope>
    <source>
        <strain evidence="5">Aabys</strain>
    </source>
</reference>
<dbReference type="OrthoDB" id="6150133at2759"/>
<feature type="compositionally biased region" description="Low complexity" evidence="2">
    <location>
        <begin position="207"/>
        <end position="220"/>
    </location>
</feature>
<dbReference type="AlphaFoldDB" id="A0A1I8MAK9"/>
<evidence type="ECO:0000313" key="5">
    <source>
        <dbReference type="RefSeq" id="XP_011294156.1"/>
    </source>
</evidence>
<feature type="compositionally biased region" description="Polar residues" evidence="2">
    <location>
        <begin position="540"/>
        <end position="551"/>
    </location>
</feature>
<keyword evidence="1" id="KW-0175">Coiled coil</keyword>
<evidence type="ECO:0000256" key="1">
    <source>
        <dbReference type="SAM" id="Coils"/>
    </source>
</evidence>
<dbReference type="RefSeq" id="XP_011294156.1">
    <property type="nucleotide sequence ID" value="XM_011295854.2"/>
</dbReference>
<reference evidence="3" key="1">
    <citation type="submission" date="2020-05" db="UniProtKB">
        <authorList>
            <consortium name="EnsemblMetazoa"/>
        </authorList>
    </citation>
    <scope>IDENTIFICATION</scope>
    <source>
        <strain evidence="3">Aabys</strain>
    </source>
</reference>
<evidence type="ECO:0000313" key="3">
    <source>
        <dbReference type="EnsemblMetazoa" id="MDOA002916-PB"/>
    </source>
</evidence>
<dbReference type="GeneID" id="101888087"/>
<dbReference type="VEuPathDB" id="VectorBase:MDOA002916"/>
<feature type="compositionally biased region" description="Low complexity" evidence="2">
    <location>
        <begin position="10"/>
        <end position="23"/>
    </location>
</feature>
<dbReference type="KEGG" id="mde:101888087"/>
<dbReference type="EnsemblMetazoa" id="MDOA002916-RB">
    <property type="protein sequence ID" value="MDOA002916-PB"/>
    <property type="gene ID" value="MDOA002916"/>
</dbReference>
<feature type="compositionally biased region" description="Polar residues" evidence="2">
    <location>
        <begin position="183"/>
        <end position="197"/>
    </location>
</feature>
<feature type="region of interest" description="Disordered" evidence="2">
    <location>
        <begin position="532"/>
        <end position="568"/>
    </location>
</feature>
<dbReference type="eggNOG" id="ENOG502S9RY">
    <property type="taxonomic scope" value="Eukaryota"/>
</dbReference>
<proteinExistence type="predicted"/>
<organism evidence="3">
    <name type="scientific">Musca domestica</name>
    <name type="common">House fly</name>
    <dbReference type="NCBI Taxonomy" id="7370"/>
    <lineage>
        <taxon>Eukaryota</taxon>
        <taxon>Metazoa</taxon>
        <taxon>Ecdysozoa</taxon>
        <taxon>Arthropoda</taxon>
        <taxon>Hexapoda</taxon>
        <taxon>Insecta</taxon>
        <taxon>Pterygota</taxon>
        <taxon>Neoptera</taxon>
        <taxon>Endopterygota</taxon>
        <taxon>Diptera</taxon>
        <taxon>Brachycera</taxon>
        <taxon>Muscomorpha</taxon>
        <taxon>Muscoidea</taxon>
        <taxon>Muscidae</taxon>
        <taxon>Musca</taxon>
    </lineage>
</organism>
<dbReference type="VEuPathDB" id="VectorBase:MDOMA2_020669"/>
<feature type="region of interest" description="Disordered" evidence="2">
    <location>
        <begin position="655"/>
        <end position="676"/>
    </location>
</feature>
<feature type="compositionally biased region" description="Basic residues" evidence="2">
    <location>
        <begin position="229"/>
        <end position="239"/>
    </location>
</feature>
<gene>
    <name evidence="3" type="primary">101888087</name>
    <name evidence="5" type="synonym">LOC101888087</name>
</gene>
<evidence type="ECO:0000256" key="2">
    <source>
        <dbReference type="SAM" id="MobiDB-lite"/>
    </source>
</evidence>
<protein>
    <submittedName>
        <fullName evidence="5">Uncharacterized protein LOC101888087</fullName>
    </submittedName>
</protein>
<sequence length="676" mass="76069">MHALATSIYSQSSASNNTPSTSPEQSVAFPAVENSETSAKAATSHTPIAYVKLHGSVTANDGADDAATSPDRTPKKCATVTMMLAKRITRNAWSVEDEHFFESNHMNVWQTLEYISSFTLRKRYNYEGYNDNNNGVLALASSWRRDSFVEKNVNPNGDEAANGSRKSTGGGPSSAGSGKYGVSSGNVNASSHQNRQFDNGGDGTIGPGSVSGSASAVAGANRIRGQKPSVKKKHGKNSKANRDVSRTKSKRTSGAHRKRLESQKLLAKEFDTEYALSPSDYVDLIKCIFNSPRISAALERLMGTNVVRLTDRNYMKELRERIEEDYRQNLQKRIKARELKEVERERILIIEGKTKVIPDELADDPIFVVDKKADLEISKARAKLKTNREKNSERLKLQGAKWQRERIQHEENEAQRLDQLRNRIQDQDNLERQYTEEDATKGVDLLRIHDEEWWPCEQRLKEFLEQERAKMKERSERVPTPFTSDPKDMQQILRARKRFQETELRIRKHIDEQLLRQQQEDQGQCEKLPNAYSEVDEQSPKQAILQSQETADGTEVQPAATDETSLVPKAIASDDASDISSGESFDEGSTISVAKQRYANMLKHELEGDVAEGLLISKDQYDHLRYEDEKIMQLRNARDIRELYQLAEEIIIGERIEADGDDDEGQDGGEGTTVGA</sequence>
<dbReference type="Proteomes" id="UP001652621">
    <property type="component" value="Unplaced"/>
</dbReference>
<accession>A0A1I8MAK9</accession>
<feature type="compositionally biased region" description="Basic residues" evidence="2">
    <location>
        <begin position="247"/>
        <end position="259"/>
    </location>
</feature>
<keyword evidence="4" id="KW-1185">Reference proteome</keyword>
<evidence type="ECO:0000313" key="4">
    <source>
        <dbReference type="Proteomes" id="UP001652621"/>
    </source>
</evidence>
<feature type="region of interest" description="Disordered" evidence="2">
    <location>
        <begin position="150"/>
        <end position="260"/>
    </location>
</feature>
<feature type="region of interest" description="Disordered" evidence="2">
    <location>
        <begin position="1"/>
        <end position="33"/>
    </location>
</feature>
<name>A0A1I8MAK9_MUSDO</name>
<feature type="coiled-coil region" evidence="1">
    <location>
        <begin position="407"/>
        <end position="437"/>
    </location>
</feature>